<reference evidence="1 2" key="1">
    <citation type="submission" date="2024-01" db="EMBL/GenBank/DDBJ databases">
        <title>Pedobacter sp. nov., isolated from fresh soil.</title>
        <authorList>
            <person name="Le N.T.T."/>
        </authorList>
    </citation>
    <scope>NUCLEOTIDE SEQUENCE [LARGE SCALE GENOMIC DNA]</scope>
    <source>
        <strain evidence="1 2">KR3-3</strain>
    </source>
</reference>
<keyword evidence="2" id="KW-1185">Reference proteome</keyword>
<evidence type="ECO:0000313" key="1">
    <source>
        <dbReference type="EMBL" id="MEE1943608.1"/>
    </source>
</evidence>
<dbReference type="Proteomes" id="UP001336835">
    <property type="component" value="Unassembled WGS sequence"/>
</dbReference>
<sequence>MNRAFIKDIEKQYIDAVKFYEEEIRGSNVPDVDCFINLAFLYWSFATEQIEFNDPNNIPDEWSVIGEKNFLPTIDKGLKNYPDHLELVFWRRYLSHRLYFTSDFTENDCKAILETNRNQGVLVPYFFLYLFDKEAYADEIVELRRVCNELPTAKNLYISTFIGK</sequence>
<gene>
    <name evidence="1" type="ORF">VRU48_00720</name>
</gene>
<name>A0ABU7I2C0_9SPHI</name>
<proteinExistence type="predicted"/>
<protein>
    <submittedName>
        <fullName evidence="1">Uncharacterized protein</fullName>
    </submittedName>
</protein>
<comment type="caution">
    <text evidence="1">The sequence shown here is derived from an EMBL/GenBank/DDBJ whole genome shotgun (WGS) entry which is preliminary data.</text>
</comment>
<evidence type="ECO:0000313" key="2">
    <source>
        <dbReference type="Proteomes" id="UP001336835"/>
    </source>
</evidence>
<dbReference type="RefSeq" id="WP_330106017.1">
    <property type="nucleotide sequence ID" value="NZ_JAZDQT010000001.1"/>
</dbReference>
<dbReference type="EMBL" id="JAZDQT010000001">
    <property type="protein sequence ID" value="MEE1943608.1"/>
    <property type="molecule type" value="Genomic_DNA"/>
</dbReference>
<accession>A0ABU7I2C0</accession>
<organism evidence="1 2">
    <name type="scientific">Pedobacter albus</name>
    <dbReference type="NCBI Taxonomy" id="3113905"/>
    <lineage>
        <taxon>Bacteria</taxon>
        <taxon>Pseudomonadati</taxon>
        <taxon>Bacteroidota</taxon>
        <taxon>Sphingobacteriia</taxon>
        <taxon>Sphingobacteriales</taxon>
        <taxon>Sphingobacteriaceae</taxon>
        <taxon>Pedobacter</taxon>
    </lineage>
</organism>